<keyword evidence="12 16" id="KW-0630">Potassium</keyword>
<keyword evidence="7 16" id="KW-0963">Cytoplasm</keyword>
<keyword evidence="16" id="KW-0479">Metal-binding</keyword>
<reference evidence="18" key="1">
    <citation type="submission" date="2016-11" db="EMBL/GenBank/DDBJ databases">
        <authorList>
            <person name="Varghese N."/>
            <person name="Submissions S."/>
        </authorList>
    </citation>
    <scope>NUCLEOTIDE SEQUENCE [LARGE SCALE GENOMIC DNA]</scope>
    <source>
        <strain evidence="18">DSM 26134</strain>
    </source>
</reference>
<evidence type="ECO:0000256" key="16">
    <source>
        <dbReference type="HAMAP-Rule" id="MF_01274"/>
    </source>
</evidence>
<feature type="binding site" evidence="16">
    <location>
        <position position="113"/>
    </location>
    <ligand>
        <name>K(+)</name>
        <dbReference type="ChEBI" id="CHEBI:29103"/>
    </ligand>
</feature>
<evidence type="ECO:0000256" key="1">
    <source>
        <dbReference type="ARBA" id="ARBA00001206"/>
    </source>
</evidence>
<accession>A0A1M6TMR7</accession>
<evidence type="ECO:0000256" key="13">
    <source>
        <dbReference type="ARBA" id="ARBA00022993"/>
    </source>
</evidence>
<evidence type="ECO:0000256" key="9">
    <source>
        <dbReference type="ARBA" id="ARBA00022741"/>
    </source>
</evidence>
<comment type="catalytic activity">
    <reaction evidence="1 16">
        <text>(R)-pantothenate + ATP = (R)-4'-phosphopantothenate + ADP + H(+)</text>
        <dbReference type="Rhea" id="RHEA:16373"/>
        <dbReference type="ChEBI" id="CHEBI:10986"/>
        <dbReference type="ChEBI" id="CHEBI:15378"/>
        <dbReference type="ChEBI" id="CHEBI:29032"/>
        <dbReference type="ChEBI" id="CHEBI:30616"/>
        <dbReference type="ChEBI" id="CHEBI:456216"/>
        <dbReference type="EC" id="2.7.1.33"/>
    </reaction>
</comment>
<keyword evidence="11 16" id="KW-0067">ATP-binding</keyword>
<dbReference type="InterPro" id="IPR004619">
    <property type="entry name" value="Type_III_PanK"/>
</dbReference>
<keyword evidence="10 16" id="KW-0418">Kinase</keyword>
<dbReference type="AlphaFoldDB" id="A0A1M6TMR7"/>
<feature type="binding site" evidence="16">
    <location>
        <position position="168"/>
    </location>
    <ligand>
        <name>substrate</name>
    </ligand>
</feature>
<evidence type="ECO:0000313" key="18">
    <source>
        <dbReference type="Proteomes" id="UP000184474"/>
    </source>
</evidence>
<comment type="cofactor">
    <cofactor evidence="2">
        <name>K(+)</name>
        <dbReference type="ChEBI" id="CHEBI:29103"/>
    </cofactor>
</comment>
<evidence type="ECO:0000256" key="15">
    <source>
        <dbReference type="ARBA" id="ARBA00040883"/>
    </source>
</evidence>
<keyword evidence="9 16" id="KW-0547">Nucleotide-binding</keyword>
<dbReference type="GO" id="GO:0005737">
    <property type="term" value="C:cytoplasm"/>
    <property type="evidence" value="ECO:0007669"/>
    <property type="project" value="UniProtKB-SubCell"/>
</dbReference>
<sequence>MKAVAIDIGNTKVKVGSFDSGTQIEILEVSDLPSLQKVLTRLAPDRVISCSVAYSVTEQEAYLSNHDVLYMSHDTPLPLQNLYSTKETLGLDRLAAVVGAQTVGNLCDRLVIDIGTCITYDFLDRDNNYHGGAISPGIALRFKAMHDYTKRLPLIEEYDEVDLIGDSTRSAMTSGVIHGISAEIDGIISRYKQKWPDIQVILCGGGAKRFESKLKESIFASPELVLVGLNRILEYNEDKK</sequence>
<keyword evidence="8 16" id="KW-0808">Transferase</keyword>
<comment type="pathway">
    <text evidence="4 16">Cofactor biosynthesis; coenzyme A biosynthesis; CoA from (R)-pantothenate: step 1/5.</text>
</comment>
<evidence type="ECO:0000256" key="7">
    <source>
        <dbReference type="ARBA" id="ARBA00022490"/>
    </source>
</evidence>
<evidence type="ECO:0000256" key="14">
    <source>
        <dbReference type="ARBA" id="ARBA00038036"/>
    </source>
</evidence>
<evidence type="ECO:0000256" key="11">
    <source>
        <dbReference type="ARBA" id="ARBA00022840"/>
    </source>
</evidence>
<dbReference type="SUPFAM" id="SSF53067">
    <property type="entry name" value="Actin-like ATPase domain"/>
    <property type="match status" value="2"/>
</dbReference>
<evidence type="ECO:0000256" key="12">
    <source>
        <dbReference type="ARBA" id="ARBA00022958"/>
    </source>
</evidence>
<feature type="binding site" evidence="16">
    <location>
        <position position="116"/>
    </location>
    <ligand>
        <name>ATP</name>
        <dbReference type="ChEBI" id="CHEBI:30616"/>
    </ligand>
</feature>
<evidence type="ECO:0000256" key="6">
    <source>
        <dbReference type="ARBA" id="ARBA00012102"/>
    </source>
</evidence>
<dbReference type="Gene3D" id="3.30.420.40">
    <property type="match status" value="1"/>
</dbReference>
<proteinExistence type="inferred from homology"/>
<evidence type="ECO:0000256" key="4">
    <source>
        <dbReference type="ARBA" id="ARBA00005225"/>
    </source>
</evidence>
<feature type="binding site" evidence="16">
    <location>
        <position position="83"/>
    </location>
    <ligand>
        <name>substrate</name>
    </ligand>
</feature>
<dbReference type="GO" id="GO:0015937">
    <property type="term" value="P:coenzyme A biosynthetic process"/>
    <property type="evidence" value="ECO:0007669"/>
    <property type="project" value="UniProtKB-UniRule"/>
</dbReference>
<comment type="cofactor">
    <cofactor evidence="16">
        <name>NH4(+)</name>
        <dbReference type="ChEBI" id="CHEBI:28938"/>
    </cofactor>
    <cofactor evidence="16">
        <name>K(+)</name>
        <dbReference type="ChEBI" id="CHEBI:29103"/>
    </cofactor>
    <text evidence="16">A monovalent cation. Ammonium or potassium.</text>
</comment>
<dbReference type="STRING" id="156994.SAMN04488028_106105"/>
<evidence type="ECO:0000256" key="3">
    <source>
        <dbReference type="ARBA" id="ARBA00004496"/>
    </source>
</evidence>
<dbReference type="GO" id="GO:0046872">
    <property type="term" value="F:metal ion binding"/>
    <property type="evidence" value="ECO:0007669"/>
    <property type="project" value="UniProtKB-KW"/>
</dbReference>
<comment type="function">
    <text evidence="16">Catalyzes the phosphorylation of pantothenate (Pan), the first step in CoA biosynthesis.</text>
</comment>
<keyword evidence="13 16" id="KW-0173">Coenzyme A biosynthesis</keyword>
<evidence type="ECO:0000256" key="8">
    <source>
        <dbReference type="ARBA" id="ARBA00022679"/>
    </source>
</evidence>
<comment type="subunit">
    <text evidence="5 16">Homodimer.</text>
</comment>
<dbReference type="GO" id="GO:0004594">
    <property type="term" value="F:pantothenate kinase activity"/>
    <property type="evidence" value="ECO:0007669"/>
    <property type="project" value="UniProtKB-UniRule"/>
</dbReference>
<organism evidence="17 18">
    <name type="scientific">Reichenbachiella agariperforans</name>
    <dbReference type="NCBI Taxonomy" id="156994"/>
    <lineage>
        <taxon>Bacteria</taxon>
        <taxon>Pseudomonadati</taxon>
        <taxon>Bacteroidota</taxon>
        <taxon>Cytophagia</taxon>
        <taxon>Cytophagales</taxon>
        <taxon>Reichenbachiellaceae</taxon>
        <taxon>Reichenbachiella</taxon>
    </lineage>
</organism>
<keyword evidence="18" id="KW-1185">Reference proteome</keyword>
<comment type="similarity">
    <text evidence="14 16">Belongs to the type III pantothenate kinase family.</text>
</comment>
<name>A0A1M6TMR7_REIAG</name>
<dbReference type="InterPro" id="IPR043129">
    <property type="entry name" value="ATPase_NBD"/>
</dbReference>
<comment type="subcellular location">
    <subcellularLocation>
        <location evidence="3 16">Cytoplasm</location>
    </subcellularLocation>
</comment>
<protein>
    <recommendedName>
        <fullName evidence="15 16">Type III pantothenate kinase</fullName>
        <ecNumber evidence="6 16">2.7.1.33</ecNumber>
    </recommendedName>
    <alternativeName>
        <fullName evidence="16">PanK-III</fullName>
    </alternativeName>
    <alternativeName>
        <fullName evidence="16">Pantothenic acid kinase</fullName>
    </alternativeName>
</protein>
<dbReference type="EMBL" id="FRAA01000006">
    <property type="protein sequence ID" value="SHK58203.1"/>
    <property type="molecule type" value="Genomic_DNA"/>
</dbReference>
<evidence type="ECO:0000256" key="5">
    <source>
        <dbReference type="ARBA" id="ARBA00011738"/>
    </source>
</evidence>
<dbReference type="PANTHER" id="PTHR34265:SF1">
    <property type="entry name" value="TYPE III PANTOTHENATE KINASE"/>
    <property type="match status" value="1"/>
</dbReference>
<dbReference type="UniPathway" id="UPA00241">
    <property type="reaction ID" value="UER00352"/>
</dbReference>
<dbReference type="GO" id="GO:0005524">
    <property type="term" value="F:ATP binding"/>
    <property type="evidence" value="ECO:0007669"/>
    <property type="project" value="UniProtKB-UniRule"/>
</dbReference>
<dbReference type="RefSeq" id="WP_073123791.1">
    <property type="nucleotide sequence ID" value="NZ_FRAA01000006.1"/>
</dbReference>
<dbReference type="Pfam" id="PF03309">
    <property type="entry name" value="Pan_kinase"/>
    <property type="match status" value="1"/>
</dbReference>
<feature type="active site" description="Proton acceptor" evidence="16">
    <location>
        <position position="92"/>
    </location>
</feature>
<evidence type="ECO:0000256" key="10">
    <source>
        <dbReference type="ARBA" id="ARBA00022777"/>
    </source>
</evidence>
<dbReference type="PANTHER" id="PTHR34265">
    <property type="entry name" value="TYPE III PANTOTHENATE KINASE"/>
    <property type="match status" value="1"/>
</dbReference>
<dbReference type="HAMAP" id="MF_01274">
    <property type="entry name" value="Pantothen_kinase_3"/>
    <property type="match status" value="1"/>
</dbReference>
<dbReference type="CDD" id="cd24015">
    <property type="entry name" value="ASKHA_NBD_PanK-III"/>
    <property type="match status" value="1"/>
</dbReference>
<dbReference type="EC" id="2.7.1.33" evidence="6 16"/>
<evidence type="ECO:0000313" key="17">
    <source>
        <dbReference type="EMBL" id="SHK58203.1"/>
    </source>
</evidence>
<dbReference type="Proteomes" id="UP000184474">
    <property type="component" value="Unassembled WGS sequence"/>
</dbReference>
<evidence type="ECO:0000256" key="2">
    <source>
        <dbReference type="ARBA" id="ARBA00001958"/>
    </source>
</evidence>
<feature type="binding site" evidence="16">
    <location>
        <begin position="7"/>
        <end position="14"/>
    </location>
    <ligand>
        <name>ATP</name>
        <dbReference type="ChEBI" id="CHEBI:30616"/>
    </ligand>
</feature>
<gene>
    <name evidence="16" type="primary">coaX</name>
    <name evidence="17" type="ORF">SAMN04488028_106105</name>
</gene>
<dbReference type="NCBIfam" id="TIGR00671">
    <property type="entry name" value="baf"/>
    <property type="match status" value="1"/>
</dbReference>
<feature type="binding site" evidence="16">
    <location>
        <begin position="90"/>
        <end position="93"/>
    </location>
    <ligand>
        <name>substrate</name>
    </ligand>
</feature>